<feature type="signal peptide" evidence="1">
    <location>
        <begin position="1"/>
        <end position="26"/>
    </location>
</feature>
<dbReference type="Proteomes" id="UP000799764">
    <property type="component" value="Unassembled WGS sequence"/>
</dbReference>
<reference evidence="2" key="1">
    <citation type="journal article" date="2020" name="Stud. Mycol.">
        <title>101 Dothideomycetes genomes: a test case for predicting lifestyles and emergence of pathogens.</title>
        <authorList>
            <person name="Haridas S."/>
            <person name="Albert R."/>
            <person name="Binder M."/>
            <person name="Bloem J."/>
            <person name="Labutti K."/>
            <person name="Salamov A."/>
            <person name="Andreopoulos B."/>
            <person name="Baker S."/>
            <person name="Barry K."/>
            <person name="Bills G."/>
            <person name="Bluhm B."/>
            <person name="Cannon C."/>
            <person name="Castanera R."/>
            <person name="Culley D."/>
            <person name="Daum C."/>
            <person name="Ezra D."/>
            <person name="Gonzalez J."/>
            <person name="Henrissat B."/>
            <person name="Kuo A."/>
            <person name="Liang C."/>
            <person name="Lipzen A."/>
            <person name="Lutzoni F."/>
            <person name="Magnuson J."/>
            <person name="Mondo S."/>
            <person name="Nolan M."/>
            <person name="Ohm R."/>
            <person name="Pangilinan J."/>
            <person name="Park H.-J."/>
            <person name="Ramirez L."/>
            <person name="Alfaro M."/>
            <person name="Sun H."/>
            <person name="Tritt A."/>
            <person name="Yoshinaga Y."/>
            <person name="Zwiers L.-H."/>
            <person name="Turgeon B."/>
            <person name="Goodwin S."/>
            <person name="Spatafora J."/>
            <person name="Crous P."/>
            <person name="Grigoriev I."/>
        </authorList>
    </citation>
    <scope>NUCLEOTIDE SEQUENCE</scope>
    <source>
        <strain evidence="2">CBS 690.94</strain>
    </source>
</reference>
<gene>
    <name evidence="2" type="ORF">P171DRAFT_217018</name>
</gene>
<evidence type="ECO:0000256" key="1">
    <source>
        <dbReference type="SAM" id="SignalP"/>
    </source>
</evidence>
<keyword evidence="1" id="KW-0732">Signal</keyword>
<name>A0A9P4PP01_9PLEO</name>
<dbReference type="EMBL" id="MU001495">
    <property type="protein sequence ID" value="KAF2448644.1"/>
    <property type="molecule type" value="Genomic_DNA"/>
</dbReference>
<comment type="caution">
    <text evidence="2">The sequence shown here is derived from an EMBL/GenBank/DDBJ whole genome shotgun (WGS) entry which is preliminary data.</text>
</comment>
<organism evidence="2 3">
    <name type="scientific">Karstenula rhodostoma CBS 690.94</name>
    <dbReference type="NCBI Taxonomy" id="1392251"/>
    <lineage>
        <taxon>Eukaryota</taxon>
        <taxon>Fungi</taxon>
        <taxon>Dikarya</taxon>
        <taxon>Ascomycota</taxon>
        <taxon>Pezizomycotina</taxon>
        <taxon>Dothideomycetes</taxon>
        <taxon>Pleosporomycetidae</taxon>
        <taxon>Pleosporales</taxon>
        <taxon>Massarineae</taxon>
        <taxon>Didymosphaeriaceae</taxon>
        <taxon>Karstenula</taxon>
    </lineage>
</organism>
<evidence type="ECO:0000313" key="2">
    <source>
        <dbReference type="EMBL" id="KAF2448644.1"/>
    </source>
</evidence>
<proteinExistence type="predicted"/>
<evidence type="ECO:0000313" key="3">
    <source>
        <dbReference type="Proteomes" id="UP000799764"/>
    </source>
</evidence>
<accession>A0A9P4PP01</accession>
<protein>
    <recommendedName>
        <fullName evidence="4">Secreted protein</fullName>
    </recommendedName>
</protein>
<sequence>MQCIVLSNLALNAMFWIISRTMFVTCGVTNVITQTSCFGRHSLTVSATRFAAHAQWRSKNRLHKATVHTLPPINVRGSTSGTSLLPATALGLGLTFQPSRGNFPVRQIQIQLFVRAATKAGYSTDPTVTVLATLAA</sequence>
<evidence type="ECO:0008006" key="4">
    <source>
        <dbReference type="Google" id="ProtNLM"/>
    </source>
</evidence>
<dbReference type="AlphaFoldDB" id="A0A9P4PP01"/>
<keyword evidence="3" id="KW-1185">Reference proteome</keyword>
<feature type="chain" id="PRO_5040268325" description="Secreted protein" evidence="1">
    <location>
        <begin position="27"/>
        <end position="136"/>
    </location>
</feature>